<keyword evidence="1 2" id="KW-0732">Signal</keyword>
<feature type="chain" id="PRO_5038718851" evidence="2">
    <location>
        <begin position="23"/>
        <end position="468"/>
    </location>
</feature>
<sequence length="468" mass="52337">MKKRTKKLISMSLASIMALSLAGCGGSSGGSDSSKKDDSGDAGKTLNIWCWNDEFQSRFNDYYPEVKKVAKDKSTTTLKDGTVVKWTINPNENNNYQNKLDEALLNQEKASADDKIDIFLIEADYALKYVDSDYTMDIKDLGLTDDDLSEQYQYTKDIVTVDGTQKGTTWQATPGLFAYRRSIAKDVLGTDDPEQVQAAVADWDKFNAVAEKANEKGYKMLSGYDDAYRTFSNNVAAPWVDGKTVKVDENIMKWVDQTKTFTDKGYNNKTSLWDDAWAKDQGPEGKVFGFFYSTWGINFTLLGNSLADPDGEKEVGNGIYGDYAVCQGPEPYYWGGTWICAATGTDNKDEVADIMKKLTCDKDIMKQITLDTEDYTNNKSAMKEIADDPDYGSAFLGGQNHIKLFAEQAEKIDMSNAGKYDQGCNEKIQAAFKDYFDGKVDEDTAKKNFEKAITELYPNLEKVEWPSN</sequence>
<evidence type="ECO:0000256" key="1">
    <source>
        <dbReference type="ARBA" id="ARBA00022729"/>
    </source>
</evidence>
<dbReference type="SUPFAM" id="SSF53850">
    <property type="entry name" value="Periplasmic binding protein-like II"/>
    <property type="match status" value="1"/>
</dbReference>
<dbReference type="PROSITE" id="PS51257">
    <property type="entry name" value="PROKAR_LIPOPROTEIN"/>
    <property type="match status" value="1"/>
</dbReference>
<gene>
    <name evidence="3" type="ORF">ERS852526_01203</name>
</gene>
<accession>A0A174NHY6</accession>
<dbReference type="InterPro" id="IPR050490">
    <property type="entry name" value="Bact_solute-bd_prot1"/>
</dbReference>
<evidence type="ECO:0000313" key="4">
    <source>
        <dbReference type="Proteomes" id="UP000095485"/>
    </source>
</evidence>
<dbReference type="AlphaFoldDB" id="A0A174NHY6"/>
<dbReference type="Gene3D" id="3.40.190.10">
    <property type="entry name" value="Periplasmic binding protein-like II"/>
    <property type="match status" value="1"/>
</dbReference>
<dbReference type="OrthoDB" id="55273at2"/>
<dbReference type="PANTHER" id="PTHR43649:SF33">
    <property type="entry name" value="POLYGALACTURONAN_RHAMNOGALACTURONAN-BINDING PROTEIN YTCQ"/>
    <property type="match status" value="1"/>
</dbReference>
<feature type="signal peptide" evidence="2">
    <location>
        <begin position="1"/>
        <end position="22"/>
    </location>
</feature>
<dbReference type="EMBL" id="CZAY01000007">
    <property type="protein sequence ID" value="CUP46150.1"/>
    <property type="molecule type" value="Genomic_DNA"/>
</dbReference>
<evidence type="ECO:0000313" key="3">
    <source>
        <dbReference type="EMBL" id="CUP46150.1"/>
    </source>
</evidence>
<proteinExistence type="predicted"/>
<dbReference type="Proteomes" id="UP000095485">
    <property type="component" value="Unassembled WGS sequence"/>
</dbReference>
<dbReference type="RefSeq" id="WP_055282644.1">
    <property type="nucleotide sequence ID" value="NZ_CZAY01000007.1"/>
</dbReference>
<dbReference type="GeneID" id="96228494"/>
<evidence type="ECO:0000256" key="2">
    <source>
        <dbReference type="SAM" id="SignalP"/>
    </source>
</evidence>
<protein>
    <submittedName>
        <fullName evidence="3">Maltose-binding periplasmic proteins/domains</fullName>
    </submittedName>
</protein>
<organism evidence="3 4">
    <name type="scientific">Dorea longicatena</name>
    <dbReference type="NCBI Taxonomy" id="88431"/>
    <lineage>
        <taxon>Bacteria</taxon>
        <taxon>Bacillati</taxon>
        <taxon>Bacillota</taxon>
        <taxon>Clostridia</taxon>
        <taxon>Lachnospirales</taxon>
        <taxon>Lachnospiraceae</taxon>
        <taxon>Dorea</taxon>
    </lineage>
</organism>
<dbReference type="PANTHER" id="PTHR43649">
    <property type="entry name" value="ARABINOSE-BINDING PROTEIN-RELATED"/>
    <property type="match status" value="1"/>
</dbReference>
<reference evidence="3 4" key="1">
    <citation type="submission" date="2015-09" db="EMBL/GenBank/DDBJ databases">
        <authorList>
            <consortium name="Pathogen Informatics"/>
        </authorList>
    </citation>
    <scope>NUCLEOTIDE SEQUENCE [LARGE SCALE GENOMIC DNA]</scope>
    <source>
        <strain evidence="3 4">2789STDY5834914</strain>
    </source>
</reference>
<name>A0A174NHY6_9FIRM</name>